<evidence type="ECO:0000313" key="4">
    <source>
        <dbReference type="Proteomes" id="UP001164286"/>
    </source>
</evidence>
<dbReference type="GO" id="GO:0003723">
    <property type="term" value="F:RNA binding"/>
    <property type="evidence" value="ECO:0007669"/>
    <property type="project" value="TreeGrafter"/>
</dbReference>
<dbReference type="AlphaFoldDB" id="A0AA38H100"/>
<reference evidence="3" key="1">
    <citation type="journal article" date="2022" name="G3 (Bethesda)">
        <title>High quality genome of the basidiomycete yeast Dioszegia hungarica PDD-24b-2 isolated from cloud water.</title>
        <authorList>
            <person name="Jarrige D."/>
            <person name="Haridas S."/>
            <person name="Bleykasten-Grosshans C."/>
            <person name="Joly M."/>
            <person name="Nadalig T."/>
            <person name="Sancelme M."/>
            <person name="Vuilleumier S."/>
            <person name="Grigoriev I.V."/>
            <person name="Amato P."/>
            <person name="Bringel F."/>
        </authorList>
    </citation>
    <scope>NUCLEOTIDE SEQUENCE</scope>
    <source>
        <strain evidence="3">PDD-24b-2</strain>
    </source>
</reference>
<keyword evidence="4" id="KW-1185">Reference proteome</keyword>
<dbReference type="GO" id="GO:0005524">
    <property type="term" value="F:ATP binding"/>
    <property type="evidence" value="ECO:0007669"/>
    <property type="project" value="InterPro"/>
</dbReference>
<dbReference type="GO" id="GO:0042254">
    <property type="term" value="P:ribosome biogenesis"/>
    <property type="evidence" value="ECO:0007669"/>
    <property type="project" value="TreeGrafter"/>
</dbReference>
<dbReference type="CDD" id="cd19481">
    <property type="entry name" value="RecA-like_protease"/>
    <property type="match status" value="1"/>
</dbReference>
<sequence length="501" mass="56182">MLKIIIATLLAASAVTAAALSNPFAQTDLPNLFKKDGPTDVFVGHFDQHRVGTDLYMQTHIAAIYPNRTLTITQDRNFQLLSYAANAPSGTIMVRQMDDVEAIKRTIYMPSPRRRDGDGSVADGIIFAGYEVAWGEHEFVAIVGTWTEGYNTITQWHIIGDSEQAAHQLIHDCGAFTSTVRDAVWVFEQSYWKPDYDLWKSIQKASWDDVVLEDTLKKAIQNDYRSFFKSEEVYKHLDVPWKRGLIFLGPPGNGKTISLKAIMKEVKVPLLYVKSFHSIRMVFSHARAFAPCVLVLEDLDSLITDQNRAFFLNEVDGLEDNDGLLLIGSTNHFDRLDPALSSRPSRFDRKYSFPNPSKAERRAYAVYWQDKLAYNKELKFPDELLNAFAEKTSKFSFAYMKEAFISTLLIIAGQEPNEKIHFGATLLEQIKKLRQQIEEGEEAMLAAMFGMGEAGGAKRQETGWARDDQAEEAMRGDWVGSGMGRGGVMVAAGQKVFGAGA</sequence>
<feature type="signal peptide" evidence="1">
    <location>
        <begin position="1"/>
        <end position="19"/>
    </location>
</feature>
<protein>
    <submittedName>
        <fullName evidence="3">P-loop containing nucleoside triphosphate hydrolase protein</fullName>
    </submittedName>
</protein>
<dbReference type="InterPro" id="IPR003593">
    <property type="entry name" value="AAA+_ATPase"/>
</dbReference>
<dbReference type="GeneID" id="77727323"/>
<feature type="chain" id="PRO_5041208526" evidence="1">
    <location>
        <begin position="20"/>
        <end position="501"/>
    </location>
</feature>
<gene>
    <name evidence="3" type="ORF">MKK02DRAFT_30723</name>
</gene>
<evidence type="ECO:0000259" key="2">
    <source>
        <dbReference type="SMART" id="SM00382"/>
    </source>
</evidence>
<dbReference type="InterPro" id="IPR050168">
    <property type="entry name" value="AAA_ATPase_domain"/>
</dbReference>
<keyword evidence="3" id="KW-0378">Hydrolase</keyword>
<dbReference type="PANTHER" id="PTHR23077">
    <property type="entry name" value="AAA-FAMILY ATPASE"/>
    <property type="match status" value="1"/>
</dbReference>
<dbReference type="GO" id="GO:0016887">
    <property type="term" value="F:ATP hydrolysis activity"/>
    <property type="evidence" value="ECO:0007669"/>
    <property type="project" value="InterPro"/>
</dbReference>
<comment type="caution">
    <text evidence="3">The sequence shown here is derived from an EMBL/GenBank/DDBJ whole genome shotgun (WGS) entry which is preliminary data.</text>
</comment>
<dbReference type="EMBL" id="JAKWFO010000016">
    <property type="protein sequence ID" value="KAI9631717.1"/>
    <property type="molecule type" value="Genomic_DNA"/>
</dbReference>
<dbReference type="Pfam" id="PF00004">
    <property type="entry name" value="AAA"/>
    <property type="match status" value="1"/>
</dbReference>
<name>A0AA38H100_9TREE</name>
<dbReference type="SUPFAM" id="SSF52540">
    <property type="entry name" value="P-loop containing nucleoside triphosphate hydrolases"/>
    <property type="match status" value="1"/>
</dbReference>
<dbReference type="InterPro" id="IPR003959">
    <property type="entry name" value="ATPase_AAA_core"/>
</dbReference>
<organism evidence="3 4">
    <name type="scientific">Dioszegia hungarica</name>
    <dbReference type="NCBI Taxonomy" id="4972"/>
    <lineage>
        <taxon>Eukaryota</taxon>
        <taxon>Fungi</taxon>
        <taxon>Dikarya</taxon>
        <taxon>Basidiomycota</taxon>
        <taxon>Agaricomycotina</taxon>
        <taxon>Tremellomycetes</taxon>
        <taxon>Tremellales</taxon>
        <taxon>Bulleribasidiaceae</taxon>
        <taxon>Dioszegia</taxon>
    </lineage>
</organism>
<dbReference type="InterPro" id="IPR027417">
    <property type="entry name" value="P-loop_NTPase"/>
</dbReference>
<keyword evidence="1" id="KW-0732">Signal</keyword>
<dbReference type="SMART" id="SM00382">
    <property type="entry name" value="AAA"/>
    <property type="match status" value="1"/>
</dbReference>
<dbReference type="Gene3D" id="3.40.50.300">
    <property type="entry name" value="P-loop containing nucleotide triphosphate hydrolases"/>
    <property type="match status" value="1"/>
</dbReference>
<evidence type="ECO:0000256" key="1">
    <source>
        <dbReference type="SAM" id="SignalP"/>
    </source>
</evidence>
<evidence type="ECO:0000313" key="3">
    <source>
        <dbReference type="EMBL" id="KAI9631717.1"/>
    </source>
</evidence>
<accession>A0AA38H100</accession>
<dbReference type="PANTHER" id="PTHR23077:SF132">
    <property type="entry name" value="ATP-DEPENDENT ZN PROTEASE"/>
    <property type="match status" value="1"/>
</dbReference>
<proteinExistence type="predicted"/>
<feature type="domain" description="AAA+ ATPase" evidence="2">
    <location>
        <begin position="241"/>
        <end position="357"/>
    </location>
</feature>
<dbReference type="GO" id="GO:1990275">
    <property type="term" value="F:preribosome binding"/>
    <property type="evidence" value="ECO:0007669"/>
    <property type="project" value="TreeGrafter"/>
</dbReference>
<dbReference type="Proteomes" id="UP001164286">
    <property type="component" value="Unassembled WGS sequence"/>
</dbReference>
<dbReference type="GO" id="GO:0005634">
    <property type="term" value="C:nucleus"/>
    <property type="evidence" value="ECO:0007669"/>
    <property type="project" value="TreeGrafter"/>
</dbReference>
<dbReference type="RefSeq" id="XP_052941494.1">
    <property type="nucleotide sequence ID" value="XM_053088118.1"/>
</dbReference>